<name>A0A919DH66_9ACTN</name>
<gene>
    <name evidence="1" type="ORF">GCM10017771_68090</name>
</gene>
<evidence type="ECO:0000313" key="1">
    <source>
        <dbReference type="EMBL" id="GHE47316.1"/>
    </source>
</evidence>
<evidence type="ECO:0000313" key="2">
    <source>
        <dbReference type="Proteomes" id="UP000603227"/>
    </source>
</evidence>
<comment type="caution">
    <text evidence="1">The sequence shown here is derived from an EMBL/GenBank/DDBJ whole genome shotgun (WGS) entry which is preliminary data.</text>
</comment>
<sequence>MNALLFSSMPAMRLGYPLPRSAIQRRSSASPERAIDVSTQDVPEAAVRVVDPEDTATLITFFPVQAPTGSENGLA</sequence>
<keyword evidence="2" id="KW-1185">Reference proteome</keyword>
<organism evidence="1 2">
    <name type="scientific">Streptomyces capitiformicae</name>
    <dbReference type="NCBI Taxonomy" id="2014920"/>
    <lineage>
        <taxon>Bacteria</taxon>
        <taxon>Bacillati</taxon>
        <taxon>Actinomycetota</taxon>
        <taxon>Actinomycetes</taxon>
        <taxon>Kitasatosporales</taxon>
        <taxon>Streptomycetaceae</taxon>
        <taxon>Streptomyces</taxon>
    </lineage>
</organism>
<dbReference type="EMBL" id="BNAT01000031">
    <property type="protein sequence ID" value="GHE47316.1"/>
    <property type="molecule type" value="Genomic_DNA"/>
</dbReference>
<dbReference type="AlphaFoldDB" id="A0A919DH66"/>
<accession>A0A919DH66</accession>
<dbReference type="Proteomes" id="UP000603227">
    <property type="component" value="Unassembled WGS sequence"/>
</dbReference>
<reference evidence="1" key="1">
    <citation type="journal article" date="2014" name="Int. J. Syst. Evol. Microbiol.">
        <title>Complete genome sequence of Corynebacterium casei LMG S-19264T (=DSM 44701T), isolated from a smear-ripened cheese.</title>
        <authorList>
            <consortium name="US DOE Joint Genome Institute (JGI-PGF)"/>
            <person name="Walter F."/>
            <person name="Albersmeier A."/>
            <person name="Kalinowski J."/>
            <person name="Ruckert C."/>
        </authorList>
    </citation>
    <scope>NUCLEOTIDE SEQUENCE</scope>
    <source>
        <strain evidence="1">CGMCC 4.7403</strain>
    </source>
</reference>
<proteinExistence type="predicted"/>
<protein>
    <submittedName>
        <fullName evidence="1">Uncharacterized protein</fullName>
    </submittedName>
</protein>
<reference evidence="1" key="2">
    <citation type="submission" date="2020-09" db="EMBL/GenBank/DDBJ databases">
        <authorList>
            <person name="Sun Q."/>
            <person name="Zhou Y."/>
        </authorList>
    </citation>
    <scope>NUCLEOTIDE SEQUENCE</scope>
    <source>
        <strain evidence="1">CGMCC 4.7403</strain>
    </source>
</reference>